<dbReference type="Pfam" id="PF03466">
    <property type="entry name" value="LysR_substrate"/>
    <property type="match status" value="1"/>
</dbReference>
<dbReference type="InterPro" id="IPR005119">
    <property type="entry name" value="LysR_subst-bd"/>
</dbReference>
<dbReference type="Gene3D" id="1.10.10.10">
    <property type="entry name" value="Winged helix-like DNA-binding domain superfamily/Winged helix DNA-binding domain"/>
    <property type="match status" value="1"/>
</dbReference>
<keyword evidence="2" id="KW-0805">Transcription regulation</keyword>
<evidence type="ECO:0000313" key="6">
    <source>
        <dbReference type="EMBL" id="SHN21158.1"/>
    </source>
</evidence>
<dbReference type="EMBL" id="FRDA01000013">
    <property type="protein sequence ID" value="SHN21158.1"/>
    <property type="molecule type" value="Genomic_DNA"/>
</dbReference>
<dbReference type="PANTHER" id="PTHR30346:SF28">
    <property type="entry name" value="HTH-TYPE TRANSCRIPTIONAL REGULATOR CYNR"/>
    <property type="match status" value="1"/>
</dbReference>
<dbReference type="RefSeq" id="WP_073170056.1">
    <property type="nucleotide sequence ID" value="NZ_FRDA01000013.1"/>
</dbReference>
<dbReference type="Pfam" id="PF00126">
    <property type="entry name" value="HTH_1"/>
    <property type="match status" value="1"/>
</dbReference>
<name>A0A1M7PUM0_9PSED</name>
<dbReference type="FunFam" id="1.10.10.10:FF:000001">
    <property type="entry name" value="LysR family transcriptional regulator"/>
    <property type="match status" value="1"/>
</dbReference>
<dbReference type="InterPro" id="IPR036388">
    <property type="entry name" value="WH-like_DNA-bd_sf"/>
</dbReference>
<dbReference type="PANTHER" id="PTHR30346">
    <property type="entry name" value="TRANSCRIPTIONAL DUAL REGULATOR HCAR-RELATED"/>
    <property type="match status" value="1"/>
</dbReference>
<evidence type="ECO:0000256" key="2">
    <source>
        <dbReference type="ARBA" id="ARBA00023015"/>
    </source>
</evidence>
<dbReference type="CDD" id="cd08414">
    <property type="entry name" value="PBP2_LTTR_aromatics_like"/>
    <property type="match status" value="1"/>
</dbReference>
<evidence type="ECO:0000259" key="5">
    <source>
        <dbReference type="PROSITE" id="PS50931"/>
    </source>
</evidence>
<keyword evidence="3 6" id="KW-0238">DNA-binding</keyword>
<proteinExistence type="inferred from homology"/>
<evidence type="ECO:0000256" key="3">
    <source>
        <dbReference type="ARBA" id="ARBA00023125"/>
    </source>
</evidence>
<evidence type="ECO:0000313" key="7">
    <source>
        <dbReference type="Proteomes" id="UP000183983"/>
    </source>
</evidence>
<gene>
    <name evidence="6" type="ORF">SAMN05216593_113149</name>
</gene>
<dbReference type="GO" id="GO:0003700">
    <property type="term" value="F:DNA-binding transcription factor activity"/>
    <property type="evidence" value="ECO:0007669"/>
    <property type="project" value="InterPro"/>
</dbReference>
<dbReference type="AlphaFoldDB" id="A0A1M7PUM0"/>
<dbReference type="InterPro" id="IPR000847">
    <property type="entry name" value="LysR_HTH_N"/>
</dbReference>
<accession>A0A1M7PUM0</accession>
<dbReference type="Proteomes" id="UP000183983">
    <property type="component" value="Unassembled WGS sequence"/>
</dbReference>
<evidence type="ECO:0000256" key="1">
    <source>
        <dbReference type="ARBA" id="ARBA00009437"/>
    </source>
</evidence>
<sequence>MLEIKQIRNFLVLAEHLHFGKAADAVNLTQPSLSRQLACIEDELGCCLVSRTSRSVELTAAGKEFQRLASGLMVAWQDAVSSTQAVARGLQGELKVGFTSYTAWTILPSISKNFVEQYPSVSMHLQEMLPMELISKLGAGEIDVGVTFQSFEEGLEYRHLHSEPLCIALPTSHALNKHQALTIECLEGTRFIISRRDTSPPLYDSIMQVCNNAGFNPKEFMHADLQQSIINLVAEGLGVAIVPNSMSKFNHDGVSYWPIDQSPQVECGVCWNPSNDNPCLENFLDLYPDIRDLPISDED</sequence>
<dbReference type="STRING" id="1190415.SAMN05216593_113149"/>
<dbReference type="InterPro" id="IPR036390">
    <property type="entry name" value="WH_DNA-bd_sf"/>
</dbReference>
<protein>
    <submittedName>
        <fullName evidence="6">DNA-binding transcriptional regulator, LysR family</fullName>
    </submittedName>
</protein>
<dbReference type="SUPFAM" id="SSF53850">
    <property type="entry name" value="Periplasmic binding protein-like II"/>
    <property type="match status" value="1"/>
</dbReference>
<dbReference type="PRINTS" id="PR00039">
    <property type="entry name" value="HTHLYSR"/>
</dbReference>
<dbReference type="GO" id="GO:0032993">
    <property type="term" value="C:protein-DNA complex"/>
    <property type="evidence" value="ECO:0007669"/>
    <property type="project" value="TreeGrafter"/>
</dbReference>
<dbReference type="Gene3D" id="3.40.190.10">
    <property type="entry name" value="Periplasmic binding protein-like II"/>
    <property type="match status" value="2"/>
</dbReference>
<keyword evidence="4" id="KW-0804">Transcription</keyword>
<feature type="domain" description="HTH lysR-type" evidence="5">
    <location>
        <begin position="2"/>
        <end position="59"/>
    </location>
</feature>
<dbReference type="GO" id="GO:0003677">
    <property type="term" value="F:DNA binding"/>
    <property type="evidence" value="ECO:0007669"/>
    <property type="project" value="UniProtKB-KW"/>
</dbReference>
<reference evidence="6 7" key="1">
    <citation type="submission" date="2016-11" db="EMBL/GenBank/DDBJ databases">
        <authorList>
            <person name="Jaros S."/>
            <person name="Januszkiewicz K."/>
            <person name="Wedrychowicz H."/>
        </authorList>
    </citation>
    <scope>NUCLEOTIDE SEQUENCE [LARGE SCALE GENOMIC DNA]</scope>
    <source>
        <strain evidence="6 7">LMG 26898</strain>
    </source>
</reference>
<dbReference type="OrthoDB" id="5289754at2"/>
<organism evidence="6 7">
    <name type="scientific">Pseudomonas asturiensis</name>
    <dbReference type="NCBI Taxonomy" id="1190415"/>
    <lineage>
        <taxon>Bacteria</taxon>
        <taxon>Pseudomonadati</taxon>
        <taxon>Pseudomonadota</taxon>
        <taxon>Gammaproteobacteria</taxon>
        <taxon>Pseudomonadales</taxon>
        <taxon>Pseudomonadaceae</taxon>
        <taxon>Pseudomonas</taxon>
    </lineage>
</organism>
<dbReference type="PROSITE" id="PS50931">
    <property type="entry name" value="HTH_LYSR"/>
    <property type="match status" value="1"/>
</dbReference>
<comment type="similarity">
    <text evidence="1">Belongs to the LysR transcriptional regulatory family.</text>
</comment>
<evidence type="ECO:0000256" key="4">
    <source>
        <dbReference type="ARBA" id="ARBA00023163"/>
    </source>
</evidence>
<dbReference type="SUPFAM" id="SSF46785">
    <property type="entry name" value="Winged helix' DNA-binding domain"/>
    <property type="match status" value="1"/>
</dbReference>